<keyword evidence="6 9" id="KW-0238">DNA-binding</keyword>
<evidence type="ECO:0000256" key="2">
    <source>
        <dbReference type="ARBA" id="ARBA00022490"/>
    </source>
</evidence>
<gene>
    <name evidence="9" type="primary">xerC</name>
    <name evidence="12" type="ORF">D7U36_04790</name>
</gene>
<keyword evidence="5 9" id="KW-0229">DNA integration</keyword>
<sequence>MTKPILTPVGTPSADQHPWGAVVARYGDYLSLQRGYSVHTVRAYLGDITDLLGFLAGRGHTDLAQVTLPELRRWLAAQQADGATSATLARRAGAARGFFAWAKDTRIVPADVAGGLKSPKVGRSLPQTITQADARELMDAAAAAAAESEGPKGVRDVAILEVLYGSGIRVSELCGLDVGDIDAGTGTARVLGKGNKERVVPLGTPALAAVDAWLAQRGQWVIPASGRAMFLGVRGGRIDPAVVRRVVHTALRAVPQAPDIGPHGLRHAMATHLLEGGADLRSVQEMLGHASLATTQIYTHISDERLRAAFNQAHPRA</sequence>
<evidence type="ECO:0000256" key="3">
    <source>
        <dbReference type="ARBA" id="ARBA00022618"/>
    </source>
</evidence>
<evidence type="ECO:0000256" key="7">
    <source>
        <dbReference type="ARBA" id="ARBA00023172"/>
    </source>
</evidence>
<evidence type="ECO:0000256" key="8">
    <source>
        <dbReference type="ARBA" id="ARBA00023306"/>
    </source>
</evidence>
<evidence type="ECO:0000259" key="11">
    <source>
        <dbReference type="PROSITE" id="PS51900"/>
    </source>
</evidence>
<reference evidence="12 13" key="1">
    <citation type="submission" date="2018-10" db="EMBL/GenBank/DDBJ databases">
        <title>Propionibacterium australiense Genome Sequencing and Assembly.</title>
        <authorList>
            <person name="Bernier A.-M."/>
            <person name="Bernard K."/>
        </authorList>
    </citation>
    <scope>NUCLEOTIDE SEQUENCE [LARGE SCALE GENOMIC DNA]</scope>
    <source>
        <strain evidence="12 13">NML98A078</strain>
    </source>
</reference>
<dbReference type="GO" id="GO:0009037">
    <property type="term" value="F:tyrosine-based site-specific recombinase activity"/>
    <property type="evidence" value="ECO:0007669"/>
    <property type="project" value="UniProtKB-UniRule"/>
</dbReference>
<comment type="caution">
    <text evidence="12">The sequence shown here is derived from an EMBL/GenBank/DDBJ whole genome shotgun (WGS) entry which is preliminary data.</text>
</comment>
<evidence type="ECO:0000256" key="9">
    <source>
        <dbReference type="HAMAP-Rule" id="MF_01808"/>
    </source>
</evidence>
<dbReference type="EMBL" id="RCIW01000006">
    <property type="protein sequence ID" value="RLP11094.1"/>
    <property type="molecule type" value="Genomic_DNA"/>
</dbReference>
<keyword evidence="2 9" id="KW-0963">Cytoplasm</keyword>
<dbReference type="AlphaFoldDB" id="A0A8B3FK38"/>
<dbReference type="InterPro" id="IPR002104">
    <property type="entry name" value="Integrase_catalytic"/>
</dbReference>
<feature type="domain" description="Core-binding (CB)" evidence="11">
    <location>
        <begin position="17"/>
        <end position="103"/>
    </location>
</feature>
<evidence type="ECO:0000313" key="12">
    <source>
        <dbReference type="EMBL" id="RLP11094.1"/>
    </source>
</evidence>
<protein>
    <recommendedName>
        <fullName evidence="9">Tyrosine recombinase XerC</fullName>
    </recommendedName>
</protein>
<evidence type="ECO:0000256" key="5">
    <source>
        <dbReference type="ARBA" id="ARBA00022908"/>
    </source>
</evidence>
<evidence type="ECO:0000256" key="6">
    <source>
        <dbReference type="ARBA" id="ARBA00023125"/>
    </source>
</evidence>
<feature type="active site" evidence="9">
    <location>
        <position position="263"/>
    </location>
</feature>
<comment type="similarity">
    <text evidence="9">Belongs to the 'phage' integrase family. XerC subfamily.</text>
</comment>
<evidence type="ECO:0000313" key="13">
    <source>
        <dbReference type="Proteomes" id="UP000279336"/>
    </source>
</evidence>
<comment type="function">
    <text evidence="9">Site-specific tyrosine recombinase, which acts by catalyzing the cutting and rejoining of the recombining DNA molecules. The XerC-XerD complex is essential to convert dimers of the bacterial chromosome into monomers to permit their segregation at cell division. It also contributes to the segregational stability of plasmids.</text>
</comment>
<dbReference type="OrthoDB" id="9801717at2"/>
<dbReference type="RefSeq" id="WP_119162349.1">
    <property type="nucleotide sequence ID" value="NZ_LR134442.1"/>
</dbReference>
<dbReference type="InterPro" id="IPR023009">
    <property type="entry name" value="Tyrosine_recombinase_XerC/XerD"/>
</dbReference>
<dbReference type="InterPro" id="IPR013762">
    <property type="entry name" value="Integrase-like_cat_sf"/>
</dbReference>
<feature type="active site" description="O-(3'-phospho-DNA)-tyrosine intermediate" evidence="9">
    <location>
        <position position="298"/>
    </location>
</feature>
<dbReference type="Pfam" id="PF00589">
    <property type="entry name" value="Phage_integrase"/>
    <property type="match status" value="1"/>
</dbReference>
<proteinExistence type="inferred from homology"/>
<keyword evidence="8 9" id="KW-0131">Cell cycle</keyword>
<dbReference type="Proteomes" id="UP000279336">
    <property type="component" value="Unassembled WGS sequence"/>
</dbReference>
<dbReference type="GO" id="GO:0003677">
    <property type="term" value="F:DNA binding"/>
    <property type="evidence" value="ECO:0007669"/>
    <property type="project" value="UniProtKB-UniRule"/>
</dbReference>
<feature type="domain" description="Tyr recombinase" evidence="10">
    <location>
        <begin position="124"/>
        <end position="311"/>
    </location>
</feature>
<organism evidence="12 13">
    <name type="scientific">Propionibacterium australiense</name>
    <dbReference type="NCBI Taxonomy" id="119981"/>
    <lineage>
        <taxon>Bacteria</taxon>
        <taxon>Bacillati</taxon>
        <taxon>Actinomycetota</taxon>
        <taxon>Actinomycetes</taxon>
        <taxon>Propionibacteriales</taxon>
        <taxon>Propionibacteriaceae</taxon>
        <taxon>Propionibacterium</taxon>
    </lineage>
</organism>
<dbReference type="InterPro" id="IPR004107">
    <property type="entry name" value="Integrase_SAM-like_N"/>
</dbReference>
<keyword evidence="4 9" id="KW-0159">Chromosome partition</keyword>
<dbReference type="InterPro" id="IPR011010">
    <property type="entry name" value="DNA_brk_join_enz"/>
</dbReference>
<dbReference type="Gene3D" id="1.10.150.130">
    <property type="match status" value="1"/>
</dbReference>
<dbReference type="GO" id="GO:0006313">
    <property type="term" value="P:DNA transposition"/>
    <property type="evidence" value="ECO:0007669"/>
    <property type="project" value="UniProtKB-UniRule"/>
</dbReference>
<evidence type="ECO:0000256" key="4">
    <source>
        <dbReference type="ARBA" id="ARBA00022829"/>
    </source>
</evidence>
<dbReference type="GO" id="GO:0007059">
    <property type="term" value="P:chromosome segregation"/>
    <property type="evidence" value="ECO:0007669"/>
    <property type="project" value="UniProtKB-UniRule"/>
</dbReference>
<dbReference type="GO" id="GO:0051301">
    <property type="term" value="P:cell division"/>
    <property type="evidence" value="ECO:0007669"/>
    <property type="project" value="UniProtKB-KW"/>
</dbReference>
<comment type="subcellular location">
    <subcellularLocation>
        <location evidence="1 9">Cytoplasm</location>
    </subcellularLocation>
</comment>
<comment type="subunit">
    <text evidence="9">Forms a cyclic heterotetrameric complex composed of two molecules of XerC and two molecules of XerD.</text>
</comment>
<evidence type="ECO:0000256" key="1">
    <source>
        <dbReference type="ARBA" id="ARBA00004496"/>
    </source>
</evidence>
<dbReference type="PROSITE" id="PS51900">
    <property type="entry name" value="CB"/>
    <property type="match status" value="1"/>
</dbReference>
<keyword evidence="3 9" id="KW-0132">Cell division</keyword>
<feature type="active site" evidence="9">
    <location>
        <position position="169"/>
    </location>
</feature>
<dbReference type="GO" id="GO:0005737">
    <property type="term" value="C:cytoplasm"/>
    <property type="evidence" value="ECO:0007669"/>
    <property type="project" value="UniProtKB-SubCell"/>
</dbReference>
<dbReference type="InterPro" id="IPR010998">
    <property type="entry name" value="Integrase_recombinase_N"/>
</dbReference>
<dbReference type="PANTHER" id="PTHR30349">
    <property type="entry name" value="PHAGE INTEGRASE-RELATED"/>
    <property type="match status" value="1"/>
</dbReference>
<keyword evidence="7 9" id="KW-0233">DNA recombination</keyword>
<dbReference type="HAMAP" id="MF_01808">
    <property type="entry name" value="Recomb_XerC_XerD"/>
    <property type="match status" value="1"/>
</dbReference>
<dbReference type="SUPFAM" id="SSF56349">
    <property type="entry name" value="DNA breaking-rejoining enzymes"/>
    <property type="match status" value="1"/>
</dbReference>
<dbReference type="CDD" id="cd00798">
    <property type="entry name" value="INT_XerDC_C"/>
    <property type="match status" value="1"/>
</dbReference>
<evidence type="ECO:0000259" key="10">
    <source>
        <dbReference type="PROSITE" id="PS51898"/>
    </source>
</evidence>
<dbReference type="PANTHER" id="PTHR30349:SF77">
    <property type="entry name" value="TYROSINE RECOMBINASE XERC"/>
    <property type="match status" value="1"/>
</dbReference>
<dbReference type="Gene3D" id="1.10.443.10">
    <property type="entry name" value="Intergrase catalytic core"/>
    <property type="match status" value="1"/>
</dbReference>
<dbReference type="InterPro" id="IPR050090">
    <property type="entry name" value="Tyrosine_recombinase_XerCD"/>
</dbReference>
<name>A0A8B3FK38_9ACTN</name>
<accession>A0A8B3FK38</accession>
<dbReference type="Pfam" id="PF02899">
    <property type="entry name" value="Phage_int_SAM_1"/>
    <property type="match status" value="1"/>
</dbReference>
<feature type="active site" evidence="9">
    <location>
        <position position="193"/>
    </location>
</feature>
<feature type="active site" evidence="9">
    <location>
        <position position="289"/>
    </location>
</feature>
<dbReference type="PROSITE" id="PS51898">
    <property type="entry name" value="TYR_RECOMBINASE"/>
    <property type="match status" value="1"/>
</dbReference>
<dbReference type="InterPro" id="IPR044068">
    <property type="entry name" value="CB"/>
</dbReference>
<feature type="active site" evidence="9">
    <location>
        <position position="266"/>
    </location>
</feature>